<evidence type="ECO:0000256" key="5">
    <source>
        <dbReference type="ARBA" id="ARBA00023054"/>
    </source>
</evidence>
<dbReference type="HAMAP" id="MF_01894">
    <property type="entry name" value="Smc_prok"/>
    <property type="match status" value="1"/>
</dbReference>
<dbReference type="RefSeq" id="WP_132952118.1">
    <property type="nucleotide sequence ID" value="NZ_SLXU01000013.1"/>
</dbReference>
<keyword evidence="6 7" id="KW-0238">DNA-binding</keyword>
<dbReference type="InterPro" id="IPR011890">
    <property type="entry name" value="SMC_prok"/>
</dbReference>
<dbReference type="GO" id="GO:0007059">
    <property type="term" value="P:chromosome segregation"/>
    <property type="evidence" value="ECO:0007669"/>
    <property type="project" value="UniProtKB-UniRule"/>
</dbReference>
<evidence type="ECO:0000256" key="2">
    <source>
        <dbReference type="ARBA" id="ARBA00022490"/>
    </source>
</evidence>
<keyword evidence="11" id="KW-1185">Reference proteome</keyword>
<keyword evidence="2 7" id="KW-0963">Cytoplasm</keyword>
<dbReference type="EMBL" id="SLXU01000013">
    <property type="protein sequence ID" value="TCP60020.1"/>
    <property type="molecule type" value="Genomic_DNA"/>
</dbReference>
<comment type="caution">
    <text evidence="10">The sequence shown here is derived from an EMBL/GenBank/DDBJ whole genome shotgun (WGS) entry which is preliminary data.</text>
</comment>
<comment type="function">
    <text evidence="7">Required for chromosome condensation and partitioning.</text>
</comment>
<dbReference type="InterPro" id="IPR036277">
    <property type="entry name" value="SMC_hinge_sf"/>
</dbReference>
<dbReference type="GO" id="GO:0005694">
    <property type="term" value="C:chromosome"/>
    <property type="evidence" value="ECO:0007669"/>
    <property type="project" value="InterPro"/>
</dbReference>
<dbReference type="GO" id="GO:0005524">
    <property type="term" value="F:ATP binding"/>
    <property type="evidence" value="ECO:0007669"/>
    <property type="project" value="UniProtKB-UniRule"/>
</dbReference>
<dbReference type="OrthoDB" id="9808768at2"/>
<organism evidence="10 11">
    <name type="scientific">Rhodovulum bhavnagarense</name>
    <dbReference type="NCBI Taxonomy" id="992286"/>
    <lineage>
        <taxon>Bacteria</taxon>
        <taxon>Pseudomonadati</taxon>
        <taxon>Pseudomonadota</taxon>
        <taxon>Alphaproteobacteria</taxon>
        <taxon>Rhodobacterales</taxon>
        <taxon>Paracoccaceae</taxon>
        <taxon>Rhodovulum</taxon>
    </lineage>
</organism>
<evidence type="ECO:0000256" key="6">
    <source>
        <dbReference type="ARBA" id="ARBA00023125"/>
    </source>
</evidence>
<dbReference type="SUPFAM" id="SSF52540">
    <property type="entry name" value="P-loop containing nucleoside triphosphate hydrolases"/>
    <property type="match status" value="1"/>
</dbReference>
<feature type="binding site" evidence="7">
    <location>
        <begin position="32"/>
        <end position="39"/>
    </location>
    <ligand>
        <name>ATP</name>
        <dbReference type="ChEBI" id="CHEBI:30616"/>
    </ligand>
</feature>
<feature type="coiled-coil region" evidence="7">
    <location>
        <begin position="640"/>
        <end position="702"/>
    </location>
</feature>
<dbReference type="SUPFAM" id="SSF75553">
    <property type="entry name" value="Smc hinge domain"/>
    <property type="match status" value="1"/>
</dbReference>
<evidence type="ECO:0000313" key="11">
    <source>
        <dbReference type="Proteomes" id="UP000295050"/>
    </source>
</evidence>
<keyword evidence="3 7" id="KW-0547">Nucleotide-binding</keyword>
<comment type="domain">
    <text evidence="7">Contains large globular domains required for ATP hydrolysis at each terminus and a third globular domain forming a flexible hinge near the middle of the molecule. These domains are separated by coiled-coil structures.</text>
</comment>
<feature type="coiled-coil region" evidence="7">
    <location>
        <begin position="744"/>
        <end position="904"/>
    </location>
</feature>
<name>A0A4R2R9V6_9RHOB</name>
<reference evidence="10 11" key="1">
    <citation type="submission" date="2019-03" db="EMBL/GenBank/DDBJ databases">
        <title>Genomic Encyclopedia of Type Strains, Phase IV (KMG-IV): sequencing the most valuable type-strain genomes for metagenomic binning, comparative biology and taxonomic classification.</title>
        <authorList>
            <person name="Goeker M."/>
        </authorList>
    </citation>
    <scope>NUCLEOTIDE SEQUENCE [LARGE SCALE GENOMIC DNA]</scope>
    <source>
        <strain evidence="10 11">DSM 24766</strain>
    </source>
</reference>
<dbReference type="GO" id="GO:0030261">
    <property type="term" value="P:chromosome condensation"/>
    <property type="evidence" value="ECO:0007669"/>
    <property type="project" value="InterPro"/>
</dbReference>
<dbReference type="InterPro" id="IPR003395">
    <property type="entry name" value="RecF/RecN/SMC_N"/>
</dbReference>
<dbReference type="Proteomes" id="UP000295050">
    <property type="component" value="Unassembled WGS sequence"/>
</dbReference>
<comment type="similarity">
    <text evidence="7">Belongs to the SMC family.</text>
</comment>
<dbReference type="PIRSF" id="PIRSF005719">
    <property type="entry name" value="SMC"/>
    <property type="match status" value="1"/>
</dbReference>
<dbReference type="InterPro" id="IPR024704">
    <property type="entry name" value="SMC"/>
</dbReference>
<dbReference type="CDD" id="cd03278">
    <property type="entry name" value="ABC_SMC_barmotin"/>
    <property type="match status" value="1"/>
</dbReference>
<evidence type="ECO:0000256" key="3">
    <source>
        <dbReference type="ARBA" id="ARBA00022741"/>
    </source>
</evidence>
<feature type="domain" description="RecF/RecN/SMC N-terminal" evidence="9">
    <location>
        <begin position="4"/>
        <end position="1137"/>
    </location>
</feature>
<dbReference type="Gene3D" id="3.40.50.300">
    <property type="entry name" value="P-loop containing nucleotide triphosphate hydrolases"/>
    <property type="match status" value="2"/>
</dbReference>
<protein>
    <recommendedName>
        <fullName evidence="7">Chromosome partition protein Smc</fullName>
    </recommendedName>
</protein>
<dbReference type="GO" id="GO:0006260">
    <property type="term" value="P:DNA replication"/>
    <property type="evidence" value="ECO:0007669"/>
    <property type="project" value="UniProtKB-UniRule"/>
</dbReference>
<proteinExistence type="inferred from homology"/>
<gene>
    <name evidence="7" type="primary">smc</name>
    <name evidence="10" type="ORF">EV663_11316</name>
</gene>
<evidence type="ECO:0000313" key="10">
    <source>
        <dbReference type="EMBL" id="TCP60020.1"/>
    </source>
</evidence>
<comment type="subcellular location">
    <subcellularLocation>
        <location evidence="1 7">Cytoplasm</location>
    </subcellularLocation>
</comment>
<keyword evidence="4 7" id="KW-0067">ATP-binding</keyword>
<evidence type="ECO:0000256" key="7">
    <source>
        <dbReference type="HAMAP-Rule" id="MF_01894"/>
    </source>
</evidence>
<dbReference type="Pfam" id="PF02463">
    <property type="entry name" value="SMC_N"/>
    <property type="match status" value="1"/>
</dbReference>
<feature type="region of interest" description="Disordered" evidence="8">
    <location>
        <begin position="399"/>
        <end position="420"/>
    </location>
</feature>
<dbReference type="FunFam" id="3.40.50.300:FF:000901">
    <property type="entry name" value="Chromosome partition protein Smc"/>
    <property type="match status" value="1"/>
</dbReference>
<feature type="coiled-coil region" evidence="7">
    <location>
        <begin position="170"/>
        <end position="218"/>
    </location>
</feature>
<evidence type="ECO:0000256" key="4">
    <source>
        <dbReference type="ARBA" id="ARBA00022840"/>
    </source>
</evidence>
<dbReference type="GO" id="GO:0016887">
    <property type="term" value="F:ATP hydrolysis activity"/>
    <property type="evidence" value="ECO:0007669"/>
    <property type="project" value="InterPro"/>
</dbReference>
<comment type="subunit">
    <text evidence="7">Homodimer.</text>
</comment>
<evidence type="ECO:0000259" key="9">
    <source>
        <dbReference type="Pfam" id="PF02463"/>
    </source>
</evidence>
<dbReference type="GO" id="GO:0007062">
    <property type="term" value="P:sister chromatid cohesion"/>
    <property type="evidence" value="ECO:0007669"/>
    <property type="project" value="InterPro"/>
</dbReference>
<dbReference type="AlphaFoldDB" id="A0A4R2R9V6"/>
<sequence>MRFTRLRLNGFKSFVDPTELVIAEGLTGVVGPNGCGKSNLLEALRWVMGENRPTAMRGGGMEDVIFAGAATRPARNFAEVGLSIDNGDRLAPSGFNDSDILEIVRRITRDAGSAYKVNGKDVRARDVQMLFADASTGAQSPALVRQGQISELINAKPRNRRRVLEDAAGIAGLYQRRHEAELKLTGAEQNLARVEDVIEQLAGQLAQLARQARQAARYREIGAQLRQAEGMLLYRRWKDADRACATAEAHMTDRAREAAQAEGCAREAARIREEAETALPPLREEEAIAAAIVHRLGVQRDTLGEEETRAADAIERLTARVHQLAHDMDRETGLNRDAGETIERLEWERDQLEKAHEGHDDALAEAADLAHEAASVLSDREEALSQMTEDMARLSARHQSAQRLREDAAKTVERNSRDAERARIATQQAEAALAQVADQLAEASARQEAAAEAAEAAEAALAAADEARAEAQAQEAEARARKAAAQGEASALEAERTALARLVERDTAQGGQVLDLLGVDPGFEKALGAALADDLRAPRLEGEGGAGWTALPGYERDQPLPSGATPLADHVCAPDLLARRIAQIGLVPDVETGTRLHAALAPGQRLVTVEGDLWRWDGFRAGAEDAPSAAALRLQQINRLADLRRDHDEARVRAETAAETHEALARRLAETAEADRTAREARRAADRDLAEAGRALSRAEADSSIAASKLETARLAVRRHDDEATAARGRLHEAETALAGLADLDSARARVEDVKTTVEAARMTMMARRAAHDERKREGTARQKRLQEITIELGNWRHRLETAETRLGELAQRKEGSQAELAQARQAPEAIAARRAELEDALSQAEARRAAAADALAGAEAALREADRAARDNEKAASEAREARAAAEARAEAARDSAAQATARIVEELELTPGALLDMLGVDPDAMPDAETVEHDVIRLKRQRDSLGAVNLRAEEDAREVQIEHDNLRKEKQDLEAAIRTLRAGIASLNQEGRERLLTAFEQVNSNFAMLFTHLFGGGEAKLVLVESDDPLEAGLEIMCQPPGKKLSTLSLLSGGEQTLTALALIFGVFLANPAPICVLDEVDAPLDDANVTRFCDLLDEMTRRADTRFLIITHHAVTMSRMDRLFGVTMGEQGVSQLVSVDLKKAEQMVA</sequence>
<dbReference type="PANTHER" id="PTHR43977">
    <property type="entry name" value="STRUCTURAL MAINTENANCE OF CHROMOSOMES PROTEIN 3"/>
    <property type="match status" value="1"/>
</dbReference>
<dbReference type="GO" id="GO:0005737">
    <property type="term" value="C:cytoplasm"/>
    <property type="evidence" value="ECO:0007669"/>
    <property type="project" value="UniProtKB-SubCell"/>
</dbReference>
<dbReference type="GO" id="GO:0003677">
    <property type="term" value="F:DNA binding"/>
    <property type="evidence" value="ECO:0007669"/>
    <property type="project" value="UniProtKB-UniRule"/>
</dbReference>
<evidence type="ECO:0000256" key="8">
    <source>
        <dbReference type="SAM" id="MobiDB-lite"/>
    </source>
</evidence>
<feature type="compositionally biased region" description="Basic and acidic residues" evidence="8">
    <location>
        <begin position="403"/>
        <end position="420"/>
    </location>
</feature>
<keyword evidence="5 7" id="KW-0175">Coiled coil</keyword>
<accession>A0A4R2R9V6</accession>
<feature type="coiled-coil region" evidence="7">
    <location>
        <begin position="951"/>
        <end position="992"/>
    </location>
</feature>
<evidence type="ECO:0000256" key="1">
    <source>
        <dbReference type="ARBA" id="ARBA00004496"/>
    </source>
</evidence>
<dbReference type="InterPro" id="IPR027417">
    <property type="entry name" value="P-loop_NTPase"/>
</dbReference>